<evidence type="ECO:0000313" key="3">
    <source>
        <dbReference type="Proteomes" id="UP001272052"/>
    </source>
</evidence>
<feature type="transmembrane region" description="Helical" evidence="1">
    <location>
        <begin position="61"/>
        <end position="79"/>
    </location>
</feature>
<keyword evidence="1" id="KW-0812">Transmembrane</keyword>
<sequence length="141" mass="16000">MESASQNKNLKDFILAAVLVLTCFLGYVFHSSFFLGQFIFLILLVVNPLLFGYISKRPIMSFIVGFLPLFLLFLYRLPYAAVFPSQLVDDFILLMPGALLLGAAGYFMAQQKPDKKTQNMCYILSVLLVLGTIGFYLFHFF</sequence>
<feature type="transmembrane region" description="Helical" evidence="1">
    <location>
        <begin position="121"/>
        <end position="138"/>
    </location>
</feature>
<keyword evidence="3" id="KW-1185">Reference proteome</keyword>
<dbReference type="EMBL" id="JAWDKC010000013">
    <property type="protein sequence ID" value="MDV0445184.1"/>
    <property type="molecule type" value="Genomic_DNA"/>
</dbReference>
<keyword evidence="1" id="KW-0472">Membrane</keyword>
<feature type="transmembrane region" description="Helical" evidence="1">
    <location>
        <begin position="35"/>
        <end position="54"/>
    </location>
</feature>
<protein>
    <submittedName>
        <fullName evidence="2">Uncharacterized protein</fullName>
    </submittedName>
</protein>
<reference evidence="2 3" key="1">
    <citation type="submission" date="2023-06" db="EMBL/GenBank/DDBJ databases">
        <title>Genome sequence of Methanimicrococcus sp. At1.</title>
        <authorList>
            <person name="Protasov E."/>
            <person name="Platt K."/>
            <person name="Poehlein A."/>
            <person name="Daniel R."/>
            <person name="Brune A."/>
        </authorList>
    </citation>
    <scope>NUCLEOTIDE SEQUENCE [LARGE SCALE GENOMIC DNA]</scope>
    <source>
        <strain evidence="2 3">At1</strain>
    </source>
</reference>
<name>A0ABU3VP40_9EURY</name>
<feature type="transmembrane region" description="Helical" evidence="1">
    <location>
        <begin position="91"/>
        <end position="109"/>
    </location>
</feature>
<keyword evidence="1" id="KW-1133">Transmembrane helix</keyword>
<evidence type="ECO:0000313" key="2">
    <source>
        <dbReference type="EMBL" id="MDV0445184.1"/>
    </source>
</evidence>
<evidence type="ECO:0000256" key="1">
    <source>
        <dbReference type="SAM" id="Phobius"/>
    </source>
</evidence>
<gene>
    <name evidence="2" type="ORF">MmiAt1_07410</name>
</gene>
<dbReference type="Proteomes" id="UP001272052">
    <property type="component" value="Unassembled WGS sequence"/>
</dbReference>
<organism evidence="2 3">
    <name type="scientific">Methanimicrococcus hacksteinii</name>
    <dbReference type="NCBI Taxonomy" id="3028293"/>
    <lineage>
        <taxon>Archaea</taxon>
        <taxon>Methanobacteriati</taxon>
        <taxon>Methanobacteriota</taxon>
        <taxon>Stenosarchaea group</taxon>
        <taxon>Methanomicrobia</taxon>
        <taxon>Methanosarcinales</taxon>
        <taxon>Methanosarcinaceae</taxon>
        <taxon>Methanimicrococcus</taxon>
    </lineage>
</organism>
<dbReference type="RefSeq" id="WP_318785611.1">
    <property type="nucleotide sequence ID" value="NZ_JAWDKC010000013.1"/>
</dbReference>
<comment type="caution">
    <text evidence="2">The sequence shown here is derived from an EMBL/GenBank/DDBJ whole genome shotgun (WGS) entry which is preliminary data.</text>
</comment>
<feature type="transmembrane region" description="Helical" evidence="1">
    <location>
        <begin position="12"/>
        <end position="29"/>
    </location>
</feature>
<proteinExistence type="predicted"/>
<accession>A0ABU3VP40</accession>